<dbReference type="PANTHER" id="PTHR10758">
    <property type="entry name" value="26S PROTEASOME NON-ATPASE REGULATORY SUBUNIT 3/COP9 SIGNALOSOME COMPLEX SUBUNIT 3"/>
    <property type="match status" value="1"/>
</dbReference>
<dbReference type="Pfam" id="PF01399">
    <property type="entry name" value="PCI"/>
    <property type="match status" value="1"/>
</dbReference>
<evidence type="ECO:0000259" key="8">
    <source>
        <dbReference type="PROSITE" id="PS50250"/>
    </source>
</evidence>
<evidence type="ECO:0000256" key="6">
    <source>
        <dbReference type="ARBA" id="ARBA00022790"/>
    </source>
</evidence>
<evidence type="ECO:0000256" key="7">
    <source>
        <dbReference type="ARBA" id="ARBA00023242"/>
    </source>
</evidence>
<evidence type="ECO:0000313" key="9">
    <source>
        <dbReference type="EMBL" id="CAE0678893.1"/>
    </source>
</evidence>
<dbReference type="PANTHER" id="PTHR10758:SF1">
    <property type="entry name" value="COP9 SIGNALOSOME COMPLEX SUBUNIT 3"/>
    <property type="match status" value="1"/>
</dbReference>
<evidence type="ECO:0000256" key="5">
    <source>
        <dbReference type="ARBA" id="ARBA00022490"/>
    </source>
</evidence>
<evidence type="ECO:0000256" key="1">
    <source>
        <dbReference type="ARBA" id="ARBA00004123"/>
    </source>
</evidence>
<dbReference type="SUPFAM" id="SSF46785">
    <property type="entry name" value="Winged helix' DNA-binding domain"/>
    <property type="match status" value="1"/>
</dbReference>
<dbReference type="InterPro" id="IPR055089">
    <property type="entry name" value="COP9_N"/>
</dbReference>
<dbReference type="SMART" id="SM00088">
    <property type="entry name" value="PINT"/>
    <property type="match status" value="1"/>
</dbReference>
<keyword evidence="7" id="KW-0539">Nucleus</keyword>
<dbReference type="Pfam" id="PF22788">
    <property type="entry name" value="COP9_hel_rpt"/>
    <property type="match status" value="1"/>
</dbReference>
<dbReference type="InterPro" id="IPR000717">
    <property type="entry name" value="PCI_dom"/>
</dbReference>
<evidence type="ECO:0000256" key="4">
    <source>
        <dbReference type="ARBA" id="ARBA00014878"/>
    </source>
</evidence>
<accession>A0A7S3ZC83</accession>
<protein>
    <recommendedName>
        <fullName evidence="4">COP9 signalosome complex subunit 3</fullName>
    </recommendedName>
</protein>
<gene>
    <name evidence="9" type="ORF">LGLO00237_LOCUS30675</name>
</gene>
<organism evidence="9">
    <name type="scientific">Lotharella globosa</name>
    <dbReference type="NCBI Taxonomy" id="91324"/>
    <lineage>
        <taxon>Eukaryota</taxon>
        <taxon>Sar</taxon>
        <taxon>Rhizaria</taxon>
        <taxon>Cercozoa</taxon>
        <taxon>Chlorarachniophyceae</taxon>
        <taxon>Lotharella</taxon>
    </lineage>
</organism>
<dbReference type="AlphaFoldDB" id="A0A7S3ZC83"/>
<sequence>MWALARESNMKDLNVFTNLASGLFTEGNPNALKDEKRRVYEIAKEFAKISVMTNPKSGILPLHYAIQKICRSTPNLLTPLHTGYLLLCILSKCYDSALTHVEVTKYEIEPRSTGMKVKDYLTFHYYAGKIYCVMKKYEEALEHFQAILTAPTEAGLSAVPCISAVQVEAYKKHVLVSLIRHGKVVTLPKQVTSLPVMHKCKDVAGTAYENVRSCFTKSVEELKKKVEGDKETFVKDENWGLVKQVVSVITKQKIQKLNKTYATLSFADIVKLSNLKDEKEAESRIADMIEDGDISAVISIKDRMVTFSEPAKEDEMELAMKLKAKIQEAFLLSSKLREVDCKLQTNQVFVKKNMSLSRGKESFDQGYPGAPMTEEDQLRRVLEKSKTDQ</sequence>
<dbReference type="EMBL" id="HBIV01043689">
    <property type="protein sequence ID" value="CAE0678893.1"/>
    <property type="molecule type" value="Transcribed_RNA"/>
</dbReference>
<evidence type="ECO:0000256" key="2">
    <source>
        <dbReference type="ARBA" id="ARBA00004496"/>
    </source>
</evidence>
<dbReference type="GO" id="GO:0006511">
    <property type="term" value="P:ubiquitin-dependent protein catabolic process"/>
    <property type="evidence" value="ECO:0007669"/>
    <property type="project" value="TreeGrafter"/>
</dbReference>
<dbReference type="InterPro" id="IPR036390">
    <property type="entry name" value="WH_DNA-bd_sf"/>
</dbReference>
<dbReference type="GO" id="GO:0005737">
    <property type="term" value="C:cytoplasm"/>
    <property type="evidence" value="ECO:0007669"/>
    <property type="project" value="UniProtKB-SubCell"/>
</dbReference>
<keyword evidence="6" id="KW-0736">Signalosome</keyword>
<proteinExistence type="inferred from homology"/>
<evidence type="ECO:0000256" key="3">
    <source>
        <dbReference type="ARBA" id="ARBA00007084"/>
    </source>
</evidence>
<comment type="subcellular location">
    <subcellularLocation>
        <location evidence="2">Cytoplasm</location>
    </subcellularLocation>
    <subcellularLocation>
        <location evidence="1">Nucleus</location>
    </subcellularLocation>
</comment>
<name>A0A7S3ZC83_9EUKA</name>
<reference evidence="9" key="1">
    <citation type="submission" date="2021-01" db="EMBL/GenBank/DDBJ databases">
        <authorList>
            <person name="Corre E."/>
            <person name="Pelletier E."/>
            <person name="Niang G."/>
            <person name="Scheremetjew M."/>
            <person name="Finn R."/>
            <person name="Kale V."/>
            <person name="Holt S."/>
            <person name="Cochrane G."/>
            <person name="Meng A."/>
            <person name="Brown T."/>
            <person name="Cohen L."/>
        </authorList>
    </citation>
    <scope>NUCLEOTIDE SEQUENCE</scope>
    <source>
        <strain evidence="9">CCCM811</strain>
    </source>
</reference>
<dbReference type="InterPro" id="IPR050756">
    <property type="entry name" value="CSN3"/>
</dbReference>
<dbReference type="GO" id="GO:0008180">
    <property type="term" value="C:COP9 signalosome"/>
    <property type="evidence" value="ECO:0007669"/>
    <property type="project" value="UniProtKB-KW"/>
</dbReference>
<dbReference type="PROSITE" id="PS50250">
    <property type="entry name" value="PCI"/>
    <property type="match status" value="1"/>
</dbReference>
<keyword evidence="5" id="KW-0963">Cytoplasm</keyword>
<feature type="domain" description="PCI" evidence="8">
    <location>
        <begin position="139"/>
        <end position="312"/>
    </location>
</feature>
<comment type="similarity">
    <text evidence="3">Belongs to the CSN3 family.</text>
</comment>